<dbReference type="InterPro" id="IPR024072">
    <property type="entry name" value="DHFR-like_dom_sf"/>
</dbReference>
<name>A0A939TAF2_9ACTN</name>
<comment type="caution">
    <text evidence="2">The sequence shown here is derived from an EMBL/GenBank/DDBJ whole genome shotgun (WGS) entry which is preliminary data.</text>
</comment>
<dbReference type="Gene3D" id="3.40.430.10">
    <property type="entry name" value="Dihydrofolate Reductase, subunit A"/>
    <property type="match status" value="1"/>
</dbReference>
<evidence type="ECO:0000313" key="2">
    <source>
        <dbReference type="EMBL" id="MBO2449005.1"/>
    </source>
</evidence>
<reference evidence="2" key="1">
    <citation type="submission" date="2021-03" db="EMBL/GenBank/DDBJ databases">
        <authorList>
            <person name="Kanchanasin P."/>
            <person name="Saeng-In P."/>
            <person name="Phongsopitanun W."/>
            <person name="Yuki M."/>
            <person name="Kudo T."/>
            <person name="Ohkuma M."/>
            <person name="Tanasupawat S."/>
        </authorList>
    </citation>
    <scope>NUCLEOTIDE SEQUENCE</scope>
    <source>
        <strain evidence="2">GKU 128</strain>
    </source>
</reference>
<dbReference type="InterPro" id="IPR002734">
    <property type="entry name" value="RibDG_C"/>
</dbReference>
<dbReference type="GO" id="GO:0009231">
    <property type="term" value="P:riboflavin biosynthetic process"/>
    <property type="evidence" value="ECO:0007669"/>
    <property type="project" value="InterPro"/>
</dbReference>
<dbReference type="InterPro" id="IPR050765">
    <property type="entry name" value="Riboflavin_Biosynth_HTPR"/>
</dbReference>
<feature type="domain" description="Bacterial bifunctional deaminase-reductase C-terminal" evidence="1">
    <location>
        <begin position="2"/>
        <end position="182"/>
    </location>
</feature>
<evidence type="ECO:0000313" key="3">
    <source>
        <dbReference type="Proteomes" id="UP000669179"/>
    </source>
</evidence>
<dbReference type="PANTHER" id="PTHR38011">
    <property type="entry name" value="DIHYDROFOLATE REDUCTASE FAMILY PROTEIN (AFU_ORTHOLOGUE AFUA_8G06820)"/>
    <property type="match status" value="1"/>
</dbReference>
<proteinExistence type="predicted"/>
<gene>
    <name evidence="2" type="ORF">J4573_18020</name>
</gene>
<sequence>MRKIIYWVHTSADGFVSGPNGEFDWPAVGPELFGHSDEINEGVDLLLYGRVVWEVMAEFWPTADEKLDDPHVKRFAPFWRETPKAVISRSLENPGWGATVIGKEGGDLAAEITELKSREGGDILLTGGASAAAALTELGLIDDIRVVVHPVVLGGGQQLFAGTKDRINLELVETRAFDGKTVMLRYSRKDS</sequence>
<dbReference type="RefSeq" id="WP_208256797.1">
    <property type="nucleotide sequence ID" value="NZ_JAGEOJ010000007.1"/>
</dbReference>
<organism evidence="2 3">
    <name type="scientific">Actinomadura barringtoniae</name>
    <dbReference type="NCBI Taxonomy" id="1427535"/>
    <lineage>
        <taxon>Bacteria</taxon>
        <taxon>Bacillati</taxon>
        <taxon>Actinomycetota</taxon>
        <taxon>Actinomycetes</taxon>
        <taxon>Streptosporangiales</taxon>
        <taxon>Thermomonosporaceae</taxon>
        <taxon>Actinomadura</taxon>
    </lineage>
</organism>
<protein>
    <submittedName>
        <fullName evidence="2">Dihydrofolate reductase family protein</fullName>
    </submittedName>
</protein>
<evidence type="ECO:0000259" key="1">
    <source>
        <dbReference type="Pfam" id="PF01872"/>
    </source>
</evidence>
<dbReference type="EMBL" id="JAGEOJ010000007">
    <property type="protein sequence ID" value="MBO2449005.1"/>
    <property type="molecule type" value="Genomic_DNA"/>
</dbReference>
<dbReference type="PANTHER" id="PTHR38011:SF11">
    <property type="entry name" value="2,5-DIAMINO-6-RIBOSYLAMINO-4(3H)-PYRIMIDINONE 5'-PHOSPHATE REDUCTASE"/>
    <property type="match status" value="1"/>
</dbReference>
<dbReference type="GO" id="GO:0008703">
    <property type="term" value="F:5-amino-6-(5-phosphoribosylamino)uracil reductase activity"/>
    <property type="evidence" value="ECO:0007669"/>
    <property type="project" value="InterPro"/>
</dbReference>
<dbReference type="Proteomes" id="UP000669179">
    <property type="component" value="Unassembled WGS sequence"/>
</dbReference>
<keyword evidence="3" id="KW-1185">Reference proteome</keyword>
<dbReference type="Pfam" id="PF01872">
    <property type="entry name" value="RibD_C"/>
    <property type="match status" value="1"/>
</dbReference>
<dbReference type="SUPFAM" id="SSF53597">
    <property type="entry name" value="Dihydrofolate reductase-like"/>
    <property type="match status" value="1"/>
</dbReference>
<dbReference type="AlphaFoldDB" id="A0A939TAF2"/>
<accession>A0A939TAF2</accession>